<dbReference type="InterPro" id="IPR010998">
    <property type="entry name" value="Integrase_recombinase_N"/>
</dbReference>
<protein>
    <recommendedName>
        <fullName evidence="6">Integrase</fullName>
    </recommendedName>
</protein>
<evidence type="ECO:0000256" key="1">
    <source>
        <dbReference type="ARBA" id="ARBA00023125"/>
    </source>
</evidence>
<accession>A0A2P7RSF0</accession>
<comment type="caution">
    <text evidence="4">The sequence shown here is derived from an EMBL/GenBank/DDBJ whole genome shotgun (WGS) entry which is preliminary data.</text>
</comment>
<organism evidence="4 5">
    <name type="scientific">Pseudaminobacter soli</name>
    <name type="common">ex Li et al. 2025</name>
    <dbReference type="NCBI Taxonomy" id="1295366"/>
    <lineage>
        <taxon>Bacteria</taxon>
        <taxon>Pseudomonadati</taxon>
        <taxon>Pseudomonadota</taxon>
        <taxon>Alphaproteobacteria</taxon>
        <taxon>Hyphomicrobiales</taxon>
        <taxon>Phyllobacteriaceae</taxon>
        <taxon>Pseudaminobacter</taxon>
    </lineage>
</organism>
<gene>
    <name evidence="4" type="ORF">C7I85_28470</name>
</gene>
<keyword evidence="1" id="KW-0238">DNA-binding</keyword>
<dbReference type="Gene3D" id="1.10.150.130">
    <property type="match status" value="1"/>
</dbReference>
<evidence type="ECO:0000256" key="2">
    <source>
        <dbReference type="ARBA" id="ARBA00023172"/>
    </source>
</evidence>
<dbReference type="RefSeq" id="WP_106727372.1">
    <property type="nucleotide sequence ID" value="NZ_PXYL01000031.1"/>
</dbReference>
<feature type="region of interest" description="Disordered" evidence="3">
    <location>
        <begin position="436"/>
        <end position="456"/>
    </location>
</feature>
<proteinExistence type="predicted"/>
<dbReference type="AlphaFoldDB" id="A0A2P7RSF0"/>
<keyword evidence="5" id="KW-1185">Reference proteome</keyword>
<dbReference type="InterPro" id="IPR013762">
    <property type="entry name" value="Integrase-like_cat_sf"/>
</dbReference>
<dbReference type="Gene3D" id="1.10.443.10">
    <property type="entry name" value="Intergrase catalytic core"/>
    <property type="match status" value="1"/>
</dbReference>
<dbReference type="Proteomes" id="UP000240653">
    <property type="component" value="Unassembled WGS sequence"/>
</dbReference>
<dbReference type="OrthoDB" id="9784724at2"/>
<evidence type="ECO:0000313" key="4">
    <source>
        <dbReference type="EMBL" id="PSJ53135.1"/>
    </source>
</evidence>
<sequence length="464" mass="52266">MTIAMPALTRAKNGDWFARKVIPSDVRDAYQRAYGVRQEERFRLTTDKTAGEAKAAFADWMADIEGRIGALRSAATGTPVALSHRQLHELVGRWYDWFILQHADDNMPVAVWDHHYERYEDATMATGSLDHHEEDDKPRSPRHAAKVRAIVLELSRLTTFLAEEGVRLSHEAHDQLVDTLEPDLVAAMALLRRRAGGDYRPDTHRERFPQAAKIIPANAKLTGWNAWEAFEAWVKERKPQQSTVNRWRGVFDHLKKHTEGRDLALVTGEDAIGWKDTLVGGEASGQTINNVWLTAAGTVFNWVKSQKKITTNPFEGVRVATSRGGNTKGEFTEEDAEAILKATLAPRSPRASPYLQAAIRWVPWLCAYTGSRPGEMTQLCKEDIEQHRDGFWMLHIRPEAGTVKGSVARTVVLHDHLVEQGFVAFVQKAKPGPIFYDPKASGSRTKDDDPLNPVRPMYVQVRQK</sequence>
<dbReference type="GO" id="GO:0006310">
    <property type="term" value="P:DNA recombination"/>
    <property type="evidence" value="ECO:0007669"/>
    <property type="project" value="UniProtKB-KW"/>
</dbReference>
<dbReference type="InterPro" id="IPR011010">
    <property type="entry name" value="DNA_brk_join_enz"/>
</dbReference>
<name>A0A2P7RSF0_9HYPH</name>
<keyword evidence="2" id="KW-0233">DNA recombination</keyword>
<dbReference type="SUPFAM" id="SSF56349">
    <property type="entry name" value="DNA breaking-rejoining enzymes"/>
    <property type="match status" value="1"/>
</dbReference>
<dbReference type="EMBL" id="PXYL01000031">
    <property type="protein sequence ID" value="PSJ53135.1"/>
    <property type="molecule type" value="Genomic_DNA"/>
</dbReference>
<dbReference type="GO" id="GO:0003677">
    <property type="term" value="F:DNA binding"/>
    <property type="evidence" value="ECO:0007669"/>
    <property type="project" value="UniProtKB-KW"/>
</dbReference>
<dbReference type="GO" id="GO:0015074">
    <property type="term" value="P:DNA integration"/>
    <property type="evidence" value="ECO:0007669"/>
    <property type="project" value="InterPro"/>
</dbReference>
<evidence type="ECO:0000256" key="3">
    <source>
        <dbReference type="SAM" id="MobiDB-lite"/>
    </source>
</evidence>
<evidence type="ECO:0008006" key="6">
    <source>
        <dbReference type="Google" id="ProtNLM"/>
    </source>
</evidence>
<evidence type="ECO:0000313" key="5">
    <source>
        <dbReference type="Proteomes" id="UP000240653"/>
    </source>
</evidence>
<reference evidence="4 5" key="1">
    <citation type="submission" date="2018-03" db="EMBL/GenBank/DDBJ databases">
        <title>The draft genome of Mesorhizobium soli JCM 19897.</title>
        <authorList>
            <person name="Li L."/>
            <person name="Liu L."/>
            <person name="Liang L."/>
            <person name="Wang T."/>
            <person name="Zhang X."/>
        </authorList>
    </citation>
    <scope>NUCLEOTIDE SEQUENCE [LARGE SCALE GENOMIC DNA]</scope>
    <source>
        <strain evidence="4 5">JCM 19897</strain>
    </source>
</reference>